<evidence type="ECO:0000259" key="1">
    <source>
        <dbReference type="Pfam" id="PF12728"/>
    </source>
</evidence>
<feature type="domain" description="Helix-turn-helix" evidence="1">
    <location>
        <begin position="1"/>
        <end position="31"/>
    </location>
</feature>
<proteinExistence type="predicted"/>
<dbReference type="KEGG" id="dva:DAD186_04480"/>
<name>A0A1B0ZGD9_9MICO</name>
<dbReference type="Proteomes" id="UP000092596">
    <property type="component" value="Chromosome"/>
</dbReference>
<dbReference type="InterPro" id="IPR041657">
    <property type="entry name" value="HTH_17"/>
</dbReference>
<dbReference type="Pfam" id="PF12728">
    <property type="entry name" value="HTH_17"/>
    <property type="match status" value="1"/>
</dbReference>
<sequence>MIYEGKAPKHGKVAGRIMFRKSDVDAWINEQFESSETAA</sequence>
<evidence type="ECO:0000313" key="2">
    <source>
        <dbReference type="EMBL" id="ANP27003.1"/>
    </source>
</evidence>
<organism evidence="2 3">
    <name type="scientific">Dermabacter vaginalis</name>
    <dbReference type="NCBI Taxonomy" id="1630135"/>
    <lineage>
        <taxon>Bacteria</taxon>
        <taxon>Bacillati</taxon>
        <taxon>Actinomycetota</taxon>
        <taxon>Actinomycetes</taxon>
        <taxon>Micrococcales</taxon>
        <taxon>Dermabacteraceae</taxon>
        <taxon>Dermabacter</taxon>
    </lineage>
</organism>
<accession>A0A1B0ZGD9</accession>
<reference evidence="2 3" key="1">
    <citation type="submission" date="2015-06" db="EMBL/GenBank/DDBJ databases">
        <title>Investigation of pathophysiology for high-risk pregnancy and development of treatment modality based on it.</title>
        <authorList>
            <person name="Kim B.-C."/>
            <person name="Lim S."/>
        </authorList>
    </citation>
    <scope>NUCLEOTIDE SEQUENCE [LARGE SCALE GENOMIC DNA]</scope>
    <source>
        <strain evidence="2 3">AD1-86</strain>
    </source>
</reference>
<evidence type="ECO:0000313" key="3">
    <source>
        <dbReference type="Proteomes" id="UP000092596"/>
    </source>
</evidence>
<gene>
    <name evidence="2" type="ORF">DAD186_04480</name>
</gene>
<dbReference type="STRING" id="1630135.DAD186_04480"/>
<protein>
    <recommendedName>
        <fullName evidence="1">Helix-turn-helix domain-containing protein</fullName>
    </recommendedName>
</protein>
<dbReference type="AlphaFoldDB" id="A0A1B0ZGD9"/>
<dbReference type="EMBL" id="CP012117">
    <property type="protein sequence ID" value="ANP27003.1"/>
    <property type="molecule type" value="Genomic_DNA"/>
</dbReference>